<proteinExistence type="predicted"/>
<evidence type="ECO:0000313" key="2">
    <source>
        <dbReference type="EMBL" id="KAL2620992.1"/>
    </source>
</evidence>
<evidence type="ECO:0000256" key="1">
    <source>
        <dbReference type="SAM" id="Phobius"/>
    </source>
</evidence>
<dbReference type="PANTHER" id="PTHR31170">
    <property type="entry name" value="BNAC04G53230D PROTEIN"/>
    <property type="match status" value="1"/>
</dbReference>
<keyword evidence="1" id="KW-1133">Transmembrane helix</keyword>
<feature type="transmembrane region" description="Helical" evidence="1">
    <location>
        <begin position="520"/>
        <end position="548"/>
    </location>
</feature>
<comment type="caution">
    <text evidence="2">The sequence shown here is derived from an EMBL/GenBank/DDBJ whole genome shotgun (WGS) entry which is preliminary data.</text>
</comment>
<dbReference type="InterPro" id="IPR004158">
    <property type="entry name" value="DUF247_pln"/>
</dbReference>
<gene>
    <name evidence="2" type="ORF">R1flu_001197</name>
</gene>
<dbReference type="Pfam" id="PF03140">
    <property type="entry name" value="DUF247"/>
    <property type="match status" value="1"/>
</dbReference>
<dbReference type="EMBL" id="JBHFFA010000006">
    <property type="protein sequence ID" value="KAL2620992.1"/>
    <property type="molecule type" value="Genomic_DNA"/>
</dbReference>
<organism evidence="2 3">
    <name type="scientific">Riccia fluitans</name>
    <dbReference type="NCBI Taxonomy" id="41844"/>
    <lineage>
        <taxon>Eukaryota</taxon>
        <taxon>Viridiplantae</taxon>
        <taxon>Streptophyta</taxon>
        <taxon>Embryophyta</taxon>
        <taxon>Marchantiophyta</taxon>
        <taxon>Marchantiopsida</taxon>
        <taxon>Marchantiidae</taxon>
        <taxon>Marchantiales</taxon>
        <taxon>Ricciaceae</taxon>
        <taxon>Riccia</taxon>
    </lineage>
</organism>
<dbReference type="AlphaFoldDB" id="A0ABD1Y5J6"/>
<reference evidence="2 3" key="1">
    <citation type="submission" date="2024-09" db="EMBL/GenBank/DDBJ databases">
        <title>Chromosome-scale assembly of Riccia fluitans.</title>
        <authorList>
            <person name="Paukszto L."/>
            <person name="Sawicki J."/>
            <person name="Karawczyk K."/>
            <person name="Piernik-Szablinska J."/>
            <person name="Szczecinska M."/>
            <person name="Mazdziarz M."/>
        </authorList>
    </citation>
    <scope>NUCLEOTIDE SEQUENCE [LARGE SCALE GENOMIC DNA]</scope>
    <source>
        <strain evidence="2">Rf_01</strain>
        <tissue evidence="2">Aerial parts of the thallus</tissue>
    </source>
</reference>
<dbReference type="PANTHER" id="PTHR31170:SF25">
    <property type="entry name" value="BNAA09G04570D PROTEIN"/>
    <property type="match status" value="1"/>
</dbReference>
<name>A0ABD1Y5J6_9MARC</name>
<accession>A0ABD1Y5J6</accession>
<dbReference type="Proteomes" id="UP001605036">
    <property type="component" value="Unassembled WGS sequence"/>
</dbReference>
<sequence length="550" mass="63776">MNNTQGSGYVELTTVYRELVRWRVRPSFTQIASGPQGRISYQVGSQIQDPIDSHLLEERENGKEVKIYRLPRYMKKISPDDFEPYELRVGFYCHTSLEVDDDPMAMDISKVAILNEFCRGPVPDGPPSQSQSTDRPIRQEAWSDLVNKIGTDTMTKVRSKYDRLNPANEDSMKRENSLVILDALFIVAFFQYEYDFSDTWGYNFESVFIRSRFTAQRFTILRDLLMLENQVPMPLLLEMIKCIRRPSMSDPAETMLQNILEWFVMAIYPFNHGVKLDRPKDLQQHLGSSHRRGLNSFLRCDHLLQCAYLAICGPPADNSSPGEQVRSRCYGDSQLLPCFRRGNRDDDSVHRNKFRVPSATSLRRVGIKVRVRDDSLTMASIKFFRQKHKFVLWHEYVLLVPKLIMNDDTASVFRNIGMYEQIKDDSYTVRGDMRTYLYLMSSLLDTVQDVQMLINSGVIVNQLGSAEAVCKKWNHMCDGFYIPVNPPPYWYDLQKRISDLERSKSNKWFHEFRHRNLSSAVVLLSFIVVSMVVVAAFVQAIFSVLSYLKQ</sequence>
<evidence type="ECO:0000313" key="3">
    <source>
        <dbReference type="Proteomes" id="UP001605036"/>
    </source>
</evidence>
<keyword evidence="1" id="KW-0472">Membrane</keyword>
<protein>
    <submittedName>
        <fullName evidence="2">Uncharacterized protein</fullName>
    </submittedName>
</protein>
<keyword evidence="3" id="KW-1185">Reference proteome</keyword>
<keyword evidence="1" id="KW-0812">Transmembrane</keyword>